<dbReference type="OrthoDB" id="9802352at2"/>
<dbReference type="InterPro" id="IPR003959">
    <property type="entry name" value="ATPase_AAA_core"/>
</dbReference>
<evidence type="ECO:0000256" key="2">
    <source>
        <dbReference type="ARBA" id="ARBA00022741"/>
    </source>
</evidence>
<evidence type="ECO:0000313" key="5">
    <source>
        <dbReference type="EMBL" id="ACN14418.1"/>
    </source>
</evidence>
<dbReference type="SMART" id="SM00382">
    <property type="entry name" value="AAA"/>
    <property type="match status" value="1"/>
</dbReference>
<dbReference type="RefSeq" id="WP_015903205.1">
    <property type="nucleotide sequence ID" value="NC_012108.1"/>
</dbReference>
<dbReference type="InterPro" id="IPR050221">
    <property type="entry name" value="26S_Proteasome_ATPase"/>
</dbReference>
<dbReference type="GO" id="GO:0005524">
    <property type="term" value="F:ATP binding"/>
    <property type="evidence" value="ECO:0007669"/>
    <property type="project" value="UniProtKB-KW"/>
</dbReference>
<accession>C0Q8S8</accession>
<dbReference type="EMBL" id="CP001087">
    <property type="protein sequence ID" value="ACN14418.1"/>
    <property type="molecule type" value="Genomic_DNA"/>
</dbReference>
<feature type="domain" description="AAA+ ATPase" evidence="4">
    <location>
        <begin position="246"/>
        <end position="378"/>
    </location>
</feature>
<dbReference type="SUPFAM" id="SSF52540">
    <property type="entry name" value="P-loop containing nucleoside triphosphate hydrolases"/>
    <property type="match status" value="1"/>
</dbReference>
<evidence type="ECO:0000313" key="6">
    <source>
        <dbReference type="Proteomes" id="UP000000442"/>
    </source>
</evidence>
<dbReference type="InterPro" id="IPR003593">
    <property type="entry name" value="AAA+_ATPase"/>
</dbReference>
<protein>
    <submittedName>
        <fullName evidence="5">ATPase (AAA superfamily protein)</fullName>
    </submittedName>
</protein>
<evidence type="ECO:0000256" key="3">
    <source>
        <dbReference type="ARBA" id="ARBA00022840"/>
    </source>
</evidence>
<dbReference type="InterPro" id="IPR027417">
    <property type="entry name" value="P-loop_NTPase"/>
</dbReference>
<reference evidence="5 6" key="1">
    <citation type="journal article" date="2009" name="Environ. Microbiol.">
        <title>Genome sequence of Desulfobacterium autotrophicum HRM2, a marine sulfate reducer oxidizing organic carbon completely to carbon dioxide.</title>
        <authorList>
            <person name="Strittmatter A.W."/>
            <person name="Liesegang H."/>
            <person name="Rabus R."/>
            <person name="Decker I."/>
            <person name="Amann J."/>
            <person name="Andres S."/>
            <person name="Henne A."/>
            <person name="Fricke W.F."/>
            <person name="Martinez-Arias R."/>
            <person name="Bartels D."/>
            <person name="Goesmann A."/>
            <person name="Krause L."/>
            <person name="Puehler A."/>
            <person name="Klenk H.P."/>
            <person name="Richter M."/>
            <person name="Schuler M."/>
            <person name="Gloeckner F.O."/>
            <person name="Meyerdierks A."/>
            <person name="Gottschalk G."/>
            <person name="Amann R."/>
        </authorList>
    </citation>
    <scope>NUCLEOTIDE SEQUENCE [LARGE SCALE GENOMIC DNA]</scope>
    <source>
        <strain evidence="6">ATCC 43914 / DSM 3382 / HRM2</strain>
    </source>
</reference>
<keyword evidence="6" id="KW-1185">Reference proteome</keyword>
<keyword evidence="3" id="KW-0067">ATP-binding</keyword>
<name>C0Q8S8_DESAH</name>
<evidence type="ECO:0000256" key="1">
    <source>
        <dbReference type="ARBA" id="ARBA00006914"/>
    </source>
</evidence>
<dbReference type="KEGG" id="dat:HRM2_13070"/>
<dbReference type="Gene3D" id="3.40.50.300">
    <property type="entry name" value="P-loop containing nucleotide triphosphate hydrolases"/>
    <property type="match status" value="1"/>
</dbReference>
<dbReference type="eggNOG" id="COG0464">
    <property type="taxonomic scope" value="Bacteria"/>
</dbReference>
<dbReference type="Proteomes" id="UP000000442">
    <property type="component" value="Chromosome"/>
</dbReference>
<evidence type="ECO:0000259" key="4">
    <source>
        <dbReference type="SMART" id="SM00382"/>
    </source>
</evidence>
<dbReference type="STRING" id="177437.HRM2_13070"/>
<organism evidence="5 6">
    <name type="scientific">Desulforapulum autotrophicum (strain ATCC 43914 / DSM 3382 / VKM B-1955 / HRM2)</name>
    <name type="common">Desulfobacterium autotrophicum</name>
    <dbReference type="NCBI Taxonomy" id="177437"/>
    <lineage>
        <taxon>Bacteria</taxon>
        <taxon>Pseudomonadati</taxon>
        <taxon>Thermodesulfobacteriota</taxon>
        <taxon>Desulfobacteria</taxon>
        <taxon>Desulfobacterales</taxon>
        <taxon>Desulfobacteraceae</taxon>
        <taxon>Desulforapulum</taxon>
    </lineage>
</organism>
<dbReference type="CDD" id="cd19481">
    <property type="entry name" value="RecA-like_protease"/>
    <property type="match status" value="1"/>
</dbReference>
<keyword evidence="2" id="KW-0547">Nucleotide-binding</keyword>
<proteinExistence type="inferred from homology"/>
<dbReference type="HOGENOM" id="CLU_612364_0_0_7"/>
<sequence length="455" mass="51377">MAQQEPNIIIANNARALDAELKWFQKVLDARLKLQMDNGEKIPDISAILPPRHDSDTSMYASLTVHYGMNYAERLAFILALIPHIKPQLLDIFLTQNAETNRCYTQFGGKNALGDFKGFLPTGETLLYILAGDSLEKRFAFSYLFAADHFFSVHGVLTLEKATQGTPWLSGALVLSPEMVDLVTTGVVRKPVYGADFPAKQIRTQQEPDELFLPPHTMEQVLEIKSWVQHGGTLLEELGLGEKIKPGYRALFYGPPGTGKTFTASLLGRLTGCDVYRIDLSAVVSKYIGETEKNLEKIFSRAEHKNWILFFDEADALFGKRTSIKDAHDRFANQEVSYLLQRLEDFNGVVILSTNFKSNMDDAFTRRFQSIIHFPLPKQGDRLRIWKNAFSEKTLLEDQVSLPELAEKYELSGGAIMNVVRYVTLMALKNQRRTITGTDILDGVRKEFQKEGRTV</sequence>
<comment type="similarity">
    <text evidence="1">Belongs to the AAA ATPase family.</text>
</comment>
<gene>
    <name evidence="5" type="ordered locus">HRM2_13070</name>
</gene>
<dbReference type="AlphaFoldDB" id="C0Q8S8"/>
<dbReference type="Pfam" id="PF00004">
    <property type="entry name" value="AAA"/>
    <property type="match status" value="1"/>
</dbReference>
<dbReference type="PANTHER" id="PTHR23073">
    <property type="entry name" value="26S PROTEASOME REGULATORY SUBUNIT"/>
    <property type="match status" value="1"/>
</dbReference>
<dbReference type="GO" id="GO:0016887">
    <property type="term" value="F:ATP hydrolysis activity"/>
    <property type="evidence" value="ECO:0007669"/>
    <property type="project" value="InterPro"/>
</dbReference>